<accession>A0A6V7Y5F9</accession>
<protein>
    <submittedName>
        <fullName evidence="1">Uncharacterized protein</fullName>
    </submittedName>
</protein>
<sequence>MGGSNRQHIHTHNTWVALCQRGKAGMNKVLRKLLVDKQYVLNDTNIPFFNPAYVINTTHDGMQVPVCIGKKFF</sequence>
<dbReference type="AlphaFoldDB" id="A0A6V7Y5F9"/>
<name>A0A6V7Y5F9_MELEN</name>
<dbReference type="EMBL" id="CAJEWN010003209">
    <property type="protein sequence ID" value="CAD2206893.1"/>
    <property type="molecule type" value="Genomic_DNA"/>
</dbReference>
<comment type="caution">
    <text evidence="1">The sequence shown here is derived from an EMBL/GenBank/DDBJ whole genome shotgun (WGS) entry which is preliminary data.</text>
</comment>
<evidence type="ECO:0000313" key="1">
    <source>
        <dbReference type="EMBL" id="CAD2206893.1"/>
    </source>
</evidence>
<dbReference type="Proteomes" id="UP000580250">
    <property type="component" value="Unassembled WGS sequence"/>
</dbReference>
<gene>
    <name evidence="1" type="ORF">MENT_LOCUS60790</name>
</gene>
<reference evidence="1 2" key="1">
    <citation type="submission" date="2020-08" db="EMBL/GenBank/DDBJ databases">
        <authorList>
            <person name="Koutsovoulos G."/>
            <person name="Danchin GJ E."/>
        </authorList>
    </citation>
    <scope>NUCLEOTIDE SEQUENCE [LARGE SCALE GENOMIC DNA]</scope>
</reference>
<proteinExistence type="predicted"/>
<evidence type="ECO:0000313" key="2">
    <source>
        <dbReference type="Proteomes" id="UP000580250"/>
    </source>
</evidence>
<organism evidence="1 2">
    <name type="scientific">Meloidogyne enterolobii</name>
    <name type="common">Root-knot nematode worm</name>
    <name type="synonym">Meloidogyne mayaguensis</name>
    <dbReference type="NCBI Taxonomy" id="390850"/>
    <lineage>
        <taxon>Eukaryota</taxon>
        <taxon>Metazoa</taxon>
        <taxon>Ecdysozoa</taxon>
        <taxon>Nematoda</taxon>
        <taxon>Chromadorea</taxon>
        <taxon>Rhabditida</taxon>
        <taxon>Tylenchina</taxon>
        <taxon>Tylenchomorpha</taxon>
        <taxon>Tylenchoidea</taxon>
        <taxon>Meloidogynidae</taxon>
        <taxon>Meloidogyninae</taxon>
        <taxon>Meloidogyne</taxon>
    </lineage>
</organism>